<comment type="caution">
    <text evidence="1">The sequence shown here is derived from an EMBL/GenBank/DDBJ whole genome shotgun (WGS) entry which is preliminary data.</text>
</comment>
<evidence type="ECO:0000313" key="1">
    <source>
        <dbReference type="EMBL" id="KKO18316.1"/>
    </source>
</evidence>
<dbReference type="Proteomes" id="UP000034954">
    <property type="component" value="Unassembled WGS sequence"/>
</dbReference>
<evidence type="ECO:0000313" key="2">
    <source>
        <dbReference type="Proteomes" id="UP000034954"/>
    </source>
</evidence>
<gene>
    <name evidence="1" type="ORF">BROFUL_03043</name>
</gene>
<keyword evidence="2" id="KW-1185">Reference proteome</keyword>
<name>A0A0M2UTJ9_9BACT</name>
<evidence type="ECO:0008006" key="3">
    <source>
        <dbReference type="Google" id="ProtNLM"/>
    </source>
</evidence>
<dbReference type="EMBL" id="LAQJ01000282">
    <property type="protein sequence ID" value="KKO18316.1"/>
    <property type="molecule type" value="Genomic_DNA"/>
</dbReference>
<accession>A0A0M2UTJ9</accession>
<protein>
    <recommendedName>
        <fullName evidence="3">Nudix hydrolase domain-containing protein</fullName>
    </recommendedName>
</protein>
<dbReference type="AlphaFoldDB" id="A0A0M2UTJ9"/>
<proteinExistence type="predicted"/>
<sequence length="173" mass="20289">MTVDVKKLERALPVHAYGKDKAKSFRQLLNEIATGETQIIWQENRPIRLLSIVVVKVHCRDKTLVEDRQVFPDGRVRYRGIEGLSEKLHPQEEHSKGVYRALQEELGFSADELQGISIQFLGREWEKKESLSYPGLESHYDTYTYEVHIPDTLYKPEYTELCEEGMHSYFTWK</sequence>
<dbReference type="PANTHER" id="PTHR36395">
    <property type="entry name" value="RING-H2 ZINC FINGER PROTEIN"/>
    <property type="match status" value="1"/>
</dbReference>
<organism evidence="1 2">
    <name type="scientific">Candidatus Brocadia fulgida</name>
    <dbReference type="NCBI Taxonomy" id="380242"/>
    <lineage>
        <taxon>Bacteria</taxon>
        <taxon>Pseudomonadati</taxon>
        <taxon>Planctomycetota</taxon>
        <taxon>Candidatus Brocadiia</taxon>
        <taxon>Candidatus Brocadiales</taxon>
        <taxon>Candidatus Brocadiaceae</taxon>
        <taxon>Candidatus Brocadia</taxon>
    </lineage>
</organism>
<reference evidence="1 2" key="1">
    <citation type="journal article" date="2013" name="BMC Microbiol.">
        <title>Identification of the type II cytochrome c maturation pathway in anammox bacteria by comparative genomics.</title>
        <authorList>
            <person name="Ferousi C."/>
            <person name="Speth D.R."/>
            <person name="Reimann J."/>
            <person name="Op den Camp H.J."/>
            <person name="Allen J.W."/>
            <person name="Keltjens J.T."/>
            <person name="Jetten M.S."/>
        </authorList>
    </citation>
    <scope>NUCLEOTIDE SEQUENCE [LARGE SCALE GENOMIC DNA]</scope>
    <source>
        <strain evidence="1">RU1</strain>
    </source>
</reference>
<dbReference type="PANTHER" id="PTHR36395:SF1">
    <property type="entry name" value="RING-H2 ZINC FINGER PROTEIN"/>
    <property type="match status" value="1"/>
</dbReference>